<evidence type="ECO:0000313" key="1">
    <source>
        <dbReference type="EMBL" id="EPS95115.1"/>
    </source>
</evidence>
<organism evidence="1 2">
    <name type="scientific">Fomitopsis schrenkii</name>
    <name type="common">Brown rot fungus</name>
    <dbReference type="NCBI Taxonomy" id="2126942"/>
    <lineage>
        <taxon>Eukaryota</taxon>
        <taxon>Fungi</taxon>
        <taxon>Dikarya</taxon>
        <taxon>Basidiomycota</taxon>
        <taxon>Agaricomycotina</taxon>
        <taxon>Agaricomycetes</taxon>
        <taxon>Polyporales</taxon>
        <taxon>Fomitopsis</taxon>
    </lineage>
</organism>
<gene>
    <name evidence="1" type="ORF">FOMPIDRAFT_1054439</name>
</gene>
<proteinExistence type="predicted"/>
<dbReference type="AlphaFoldDB" id="S8EZS2"/>
<protein>
    <submittedName>
        <fullName evidence="1">Uncharacterized protein</fullName>
    </submittedName>
</protein>
<dbReference type="InParanoid" id="S8EZS2"/>
<dbReference type="EMBL" id="KE504214">
    <property type="protein sequence ID" value="EPS95115.1"/>
    <property type="molecule type" value="Genomic_DNA"/>
</dbReference>
<evidence type="ECO:0000313" key="2">
    <source>
        <dbReference type="Proteomes" id="UP000015241"/>
    </source>
</evidence>
<dbReference type="OrthoDB" id="2677767at2759"/>
<name>S8EZS2_FOMSC</name>
<accession>S8EZS2</accession>
<sequence length="322" mass="35234">MSRDAIITRMPVGVNVRISTVTRANATCDESNCPDALAPYIEGDEVARLDLTANADKPMVWDADGELELPADLGEIEIRLLCEGPASEGSTGIGTVLLTGYDLLVSVPDDSGGPVGKITFDVCDSSYRLVWDCVPFCEEASMPEDATTVELHELGKLSKQVTALRDQLYKRYLESGDVADIEKAIKVAETVCRLGSKQENVFPFSLHNLGVIPDNMLESALKWARSSMEDPMLLQSSFEAYDYAINLIPQVVWQGLPLSKRYSRIKVIGDLANEAVTVALANQQCSKALDWLERAQSILWGQLLRVQPPVETLENINASLGT</sequence>
<dbReference type="Proteomes" id="UP000015241">
    <property type="component" value="Unassembled WGS sequence"/>
</dbReference>
<dbReference type="STRING" id="743788.S8EZS2"/>
<dbReference type="HOGENOM" id="CLU_863405_0_0_1"/>
<keyword evidence="2" id="KW-1185">Reference proteome</keyword>
<reference evidence="1 2" key="1">
    <citation type="journal article" date="2012" name="Science">
        <title>The Paleozoic origin of enzymatic lignin decomposition reconstructed from 31 fungal genomes.</title>
        <authorList>
            <person name="Floudas D."/>
            <person name="Binder M."/>
            <person name="Riley R."/>
            <person name="Barry K."/>
            <person name="Blanchette R.A."/>
            <person name="Henrissat B."/>
            <person name="Martinez A.T."/>
            <person name="Otillar R."/>
            <person name="Spatafora J.W."/>
            <person name="Yadav J.S."/>
            <person name="Aerts A."/>
            <person name="Benoit I."/>
            <person name="Boyd A."/>
            <person name="Carlson A."/>
            <person name="Copeland A."/>
            <person name="Coutinho P.M."/>
            <person name="de Vries R.P."/>
            <person name="Ferreira P."/>
            <person name="Findley K."/>
            <person name="Foster B."/>
            <person name="Gaskell J."/>
            <person name="Glotzer D."/>
            <person name="Gorecki P."/>
            <person name="Heitman J."/>
            <person name="Hesse C."/>
            <person name="Hori C."/>
            <person name="Igarashi K."/>
            <person name="Jurgens J.A."/>
            <person name="Kallen N."/>
            <person name="Kersten P."/>
            <person name="Kohler A."/>
            <person name="Kuees U."/>
            <person name="Kumar T.K.A."/>
            <person name="Kuo A."/>
            <person name="LaButti K."/>
            <person name="Larrondo L.F."/>
            <person name="Lindquist E."/>
            <person name="Ling A."/>
            <person name="Lombard V."/>
            <person name="Lucas S."/>
            <person name="Lundell T."/>
            <person name="Martin R."/>
            <person name="McLaughlin D.J."/>
            <person name="Morgenstern I."/>
            <person name="Morin E."/>
            <person name="Murat C."/>
            <person name="Nagy L.G."/>
            <person name="Nolan M."/>
            <person name="Ohm R.A."/>
            <person name="Patyshakuliyeva A."/>
            <person name="Rokas A."/>
            <person name="Ruiz-Duenas F.J."/>
            <person name="Sabat G."/>
            <person name="Salamov A."/>
            <person name="Samejima M."/>
            <person name="Schmutz J."/>
            <person name="Slot J.C."/>
            <person name="St John F."/>
            <person name="Stenlid J."/>
            <person name="Sun H."/>
            <person name="Sun S."/>
            <person name="Syed K."/>
            <person name="Tsang A."/>
            <person name="Wiebenga A."/>
            <person name="Young D."/>
            <person name="Pisabarro A."/>
            <person name="Eastwood D.C."/>
            <person name="Martin F."/>
            <person name="Cullen D."/>
            <person name="Grigoriev I.V."/>
            <person name="Hibbett D.S."/>
        </authorList>
    </citation>
    <scope>NUCLEOTIDE SEQUENCE</scope>
    <source>
        <strain evidence="2">FP-58527</strain>
    </source>
</reference>